<accession>A0A1X0IJ51</accession>
<dbReference type="Gene3D" id="1.20.120.350">
    <property type="entry name" value="Voltage-gated potassium channels. Chain C"/>
    <property type="match status" value="1"/>
</dbReference>
<evidence type="ECO:0000256" key="5">
    <source>
        <dbReference type="SAM" id="Phobius"/>
    </source>
</evidence>
<evidence type="ECO:0000259" key="6">
    <source>
        <dbReference type="Pfam" id="PF00520"/>
    </source>
</evidence>
<dbReference type="EMBL" id="MVIH01000024">
    <property type="protein sequence ID" value="ORB47771.1"/>
    <property type="molecule type" value="Genomic_DNA"/>
</dbReference>
<feature type="transmembrane region" description="Helical" evidence="5">
    <location>
        <begin position="42"/>
        <end position="62"/>
    </location>
</feature>
<reference evidence="7 8" key="1">
    <citation type="submission" date="2016-12" db="EMBL/GenBank/DDBJ databases">
        <title>The new phylogeny of genus Mycobacterium.</title>
        <authorList>
            <person name="Tortoli E."/>
            <person name="Trovato A."/>
            <person name="Cirillo D.M."/>
        </authorList>
    </citation>
    <scope>NUCLEOTIDE SEQUENCE [LARGE SCALE GENOMIC DNA]</scope>
    <source>
        <strain evidence="7 8">DSM 44223</strain>
    </source>
</reference>
<feature type="transmembrane region" description="Helical" evidence="5">
    <location>
        <begin position="15"/>
        <end position="35"/>
    </location>
</feature>
<gene>
    <name evidence="7" type="ORF">BST42_27060</name>
</gene>
<dbReference type="Pfam" id="PF00520">
    <property type="entry name" value="Ion_trans"/>
    <property type="match status" value="1"/>
</dbReference>
<evidence type="ECO:0000256" key="2">
    <source>
        <dbReference type="ARBA" id="ARBA00022692"/>
    </source>
</evidence>
<evidence type="ECO:0000313" key="7">
    <source>
        <dbReference type="EMBL" id="ORB47771.1"/>
    </source>
</evidence>
<keyword evidence="4 5" id="KW-0472">Membrane</keyword>
<evidence type="ECO:0000256" key="4">
    <source>
        <dbReference type="ARBA" id="ARBA00023136"/>
    </source>
</evidence>
<protein>
    <recommendedName>
        <fullName evidence="6">Ion transport domain-containing protein</fullName>
    </recommendedName>
</protein>
<keyword evidence="2 5" id="KW-0812">Transmembrane</keyword>
<dbReference type="SUPFAM" id="SSF81324">
    <property type="entry name" value="Voltage-gated potassium channels"/>
    <property type="match status" value="1"/>
</dbReference>
<dbReference type="RefSeq" id="WP_165760939.1">
    <property type="nucleotide sequence ID" value="NZ_JACKUO010000009.1"/>
</dbReference>
<name>A0A1X0IJ51_MYCRH</name>
<proteinExistence type="predicted"/>
<dbReference type="Proteomes" id="UP000192534">
    <property type="component" value="Unassembled WGS sequence"/>
</dbReference>
<evidence type="ECO:0000256" key="1">
    <source>
        <dbReference type="ARBA" id="ARBA00004141"/>
    </source>
</evidence>
<evidence type="ECO:0000313" key="8">
    <source>
        <dbReference type="Proteomes" id="UP000192534"/>
    </source>
</evidence>
<dbReference type="AlphaFoldDB" id="A0A1X0IJ51"/>
<evidence type="ECO:0000256" key="3">
    <source>
        <dbReference type="ARBA" id="ARBA00022989"/>
    </source>
</evidence>
<comment type="caution">
    <text evidence="7">The sequence shown here is derived from an EMBL/GenBank/DDBJ whole genome shotgun (WGS) entry which is preliminary data.</text>
</comment>
<sequence>MTAIAQKVGNVWDRVVAGAVVANAGVVLLAGLLGLDERVLDVAEHAFLAFFCLEWAVRFRAAGWRLGAWGWFDLAVIVVALLPLGGGVLALRVARVARLARLLHLTKHVAVHLRHMRVRQLGVISSRR</sequence>
<dbReference type="GO" id="GO:0005216">
    <property type="term" value="F:monoatomic ion channel activity"/>
    <property type="evidence" value="ECO:0007669"/>
    <property type="project" value="InterPro"/>
</dbReference>
<feature type="transmembrane region" description="Helical" evidence="5">
    <location>
        <begin position="68"/>
        <end position="91"/>
    </location>
</feature>
<dbReference type="GO" id="GO:0016020">
    <property type="term" value="C:membrane"/>
    <property type="evidence" value="ECO:0007669"/>
    <property type="project" value="UniProtKB-SubCell"/>
</dbReference>
<keyword evidence="3 5" id="KW-1133">Transmembrane helix</keyword>
<dbReference type="InterPro" id="IPR027359">
    <property type="entry name" value="Volt_channel_dom_sf"/>
</dbReference>
<organism evidence="7 8">
    <name type="scientific">Mycolicibacterium rhodesiae</name>
    <name type="common">Mycobacterium rhodesiae</name>
    <dbReference type="NCBI Taxonomy" id="36814"/>
    <lineage>
        <taxon>Bacteria</taxon>
        <taxon>Bacillati</taxon>
        <taxon>Actinomycetota</taxon>
        <taxon>Actinomycetes</taxon>
        <taxon>Mycobacteriales</taxon>
        <taxon>Mycobacteriaceae</taxon>
        <taxon>Mycolicibacterium</taxon>
    </lineage>
</organism>
<dbReference type="InterPro" id="IPR005821">
    <property type="entry name" value="Ion_trans_dom"/>
</dbReference>
<comment type="subcellular location">
    <subcellularLocation>
        <location evidence="1">Membrane</location>
        <topology evidence="1">Multi-pass membrane protein</topology>
    </subcellularLocation>
</comment>
<feature type="domain" description="Ion transport" evidence="6">
    <location>
        <begin position="11"/>
        <end position="109"/>
    </location>
</feature>
<keyword evidence="8" id="KW-1185">Reference proteome</keyword>